<evidence type="ECO:0000313" key="3">
    <source>
        <dbReference type="EMBL" id="RJY51353.1"/>
    </source>
</evidence>
<dbReference type="RefSeq" id="WP_119982121.1">
    <property type="nucleotide sequence ID" value="NZ_DBFVQV010000040.1"/>
</dbReference>
<feature type="signal peptide" evidence="1">
    <location>
        <begin position="1"/>
        <end position="23"/>
    </location>
</feature>
<accession>A0A3A6WG12</accession>
<dbReference type="Proteomes" id="UP000277803">
    <property type="component" value="Unassembled WGS sequence"/>
</dbReference>
<evidence type="ECO:0000313" key="4">
    <source>
        <dbReference type="Proteomes" id="UP000277803"/>
    </source>
</evidence>
<feature type="chain" id="PRO_5038601907" evidence="1">
    <location>
        <begin position="24"/>
        <end position="442"/>
    </location>
</feature>
<protein>
    <submittedName>
        <fullName evidence="3">Uncharacterized protein</fullName>
    </submittedName>
</protein>
<gene>
    <name evidence="3" type="ORF">D2965_01645</name>
    <name evidence="2" type="ORF">QP520_01470</name>
</gene>
<name>A0A3A6WG12_9FIRM</name>
<evidence type="ECO:0000256" key="1">
    <source>
        <dbReference type="SAM" id="SignalP"/>
    </source>
</evidence>
<dbReference type="EMBL" id="QXZZ01000007">
    <property type="protein sequence ID" value="RJY51353.1"/>
    <property type="molecule type" value="Genomic_DNA"/>
</dbReference>
<comment type="caution">
    <text evidence="3">The sequence shown here is derived from an EMBL/GenBank/DDBJ whole genome shotgun (WGS) entry which is preliminary data.</text>
</comment>
<proteinExistence type="predicted"/>
<dbReference type="Proteomes" id="UP001236274">
    <property type="component" value="Unassembled WGS sequence"/>
</dbReference>
<keyword evidence="1" id="KW-0732">Signal</keyword>
<organism evidence="3 4">
    <name type="scientific">Veillonella atypica</name>
    <dbReference type="NCBI Taxonomy" id="39777"/>
    <lineage>
        <taxon>Bacteria</taxon>
        <taxon>Bacillati</taxon>
        <taxon>Bacillota</taxon>
        <taxon>Negativicutes</taxon>
        <taxon>Veillonellales</taxon>
        <taxon>Veillonellaceae</taxon>
        <taxon>Veillonella</taxon>
    </lineage>
</organism>
<reference evidence="2" key="2">
    <citation type="submission" date="2023-05" db="EMBL/GenBank/DDBJ databases">
        <title>Cataloging the Phylogenetic Diversity of Human Bladder Bacteria.</title>
        <authorList>
            <person name="Du J."/>
        </authorList>
    </citation>
    <scope>NUCLEOTIDE SEQUENCE</scope>
    <source>
        <strain evidence="2">UMB10101</strain>
    </source>
</reference>
<reference evidence="3 4" key="1">
    <citation type="submission" date="2018-09" db="EMBL/GenBank/DDBJ databases">
        <title>Genome sequence of Veillonella atypica isolated from periodontal Korean patients.</title>
        <authorList>
            <person name="Lee J.-H."/>
            <person name="Moon J.-H."/>
            <person name="Shin S.-Y."/>
        </authorList>
    </citation>
    <scope>NUCLEOTIDE SEQUENCE [LARGE SCALE GENOMIC DNA]</scope>
    <source>
        <strain evidence="3 4">KHUD_V1</strain>
    </source>
</reference>
<dbReference type="EMBL" id="JASORJ010000001">
    <property type="protein sequence ID" value="MDK7356305.1"/>
    <property type="molecule type" value="Genomic_DNA"/>
</dbReference>
<dbReference type="AlphaFoldDB" id="A0A3A6WG12"/>
<evidence type="ECO:0000313" key="2">
    <source>
        <dbReference type="EMBL" id="MDK7356305.1"/>
    </source>
</evidence>
<sequence length="442" mass="49910">MNWKRVIALGLLGLTFGMGQSYAIDVNIPGADASISADKYQNYRVDTADTKILESKIIKKVTEDNQNKPGYDISNLPRDIHNTTELNHAIKYSSTVFILRDHGADIKFTMPYASIMGIAYESAGPHKEVTRHGGALGFDGEMSYELRPQPKGDTWENSGIPYKQLTADQLKSLLENKKMTLHKNNYSILGAGLFTYPTVEKGTWDIASYDSKNIRGTINFTMPNQPTVSYHLIYAMPKNKIQKLNQETIIRDTMSPLANIVLPSVKAASDIMPYTSEVHKGPFAFRVLKDSKLVKSKSLEGGLTMDFYKSGKIREIISVSPLSKYDDVKKQNILYNYLLAFIGSPKLSQGKPAQYATVWNDTLPGAYFEIKGDKYSLFVMTVYDDTHRYTYYMSKPHDVHVSNYKLRDIVQYVTYKNTKDGYKKTKLGLGMPSRAFSNNRVH</sequence>